<proteinExistence type="predicted"/>
<comment type="caution">
    <text evidence="2">The sequence shown here is derived from an EMBL/GenBank/DDBJ whole genome shotgun (WGS) entry which is preliminary data.</text>
</comment>
<dbReference type="InterPro" id="IPR038062">
    <property type="entry name" value="ScdA-like_N_sf"/>
</dbReference>
<name>A0A916Q8E3_9FIRM</name>
<feature type="domain" description="DUF1858" evidence="1">
    <location>
        <begin position="3"/>
        <end position="56"/>
    </location>
</feature>
<dbReference type="SUPFAM" id="SSF140683">
    <property type="entry name" value="SP0561-like"/>
    <property type="match status" value="1"/>
</dbReference>
<dbReference type="AlphaFoldDB" id="A0A916Q8E3"/>
<dbReference type="NCBIfam" id="TIGR03980">
    <property type="entry name" value="prismane_assoc"/>
    <property type="match status" value="1"/>
</dbReference>
<keyword evidence="3" id="KW-1185">Reference proteome</keyword>
<sequence length="68" mass="7136">MTISKDMVIGDLIALDQNFAAILMASGMGCVGCPSAQGETLEEAAFVHGMDVDELVGKLNEYQASKEA</sequence>
<dbReference type="PANTHER" id="PTHR39341">
    <property type="entry name" value="BSL7085 PROTEIN"/>
    <property type="match status" value="1"/>
</dbReference>
<evidence type="ECO:0000259" key="1">
    <source>
        <dbReference type="Pfam" id="PF08984"/>
    </source>
</evidence>
<dbReference type="Gene3D" id="1.10.3910.10">
    <property type="entry name" value="SP0561-like"/>
    <property type="match status" value="1"/>
</dbReference>
<dbReference type="PANTHER" id="PTHR39341:SF1">
    <property type="entry name" value="DUF1858 DOMAIN-CONTAINING PROTEIN"/>
    <property type="match status" value="1"/>
</dbReference>
<evidence type="ECO:0000313" key="3">
    <source>
        <dbReference type="Proteomes" id="UP000613208"/>
    </source>
</evidence>
<dbReference type="InterPro" id="IPR015077">
    <property type="entry name" value="DUF1858"/>
</dbReference>
<evidence type="ECO:0000313" key="2">
    <source>
        <dbReference type="EMBL" id="GFO86162.1"/>
    </source>
</evidence>
<accession>A0A916Q8E3</accession>
<dbReference type="PROSITE" id="PS51257">
    <property type="entry name" value="PROKAR_LIPOPROTEIN"/>
    <property type="match status" value="1"/>
</dbReference>
<dbReference type="InterPro" id="IPR023883">
    <property type="entry name" value="CHP03980_redox-disulphide"/>
</dbReference>
<dbReference type="Proteomes" id="UP000613208">
    <property type="component" value="Unassembled WGS sequence"/>
</dbReference>
<dbReference type="Pfam" id="PF08984">
    <property type="entry name" value="DUF1858"/>
    <property type="match status" value="1"/>
</dbReference>
<dbReference type="RefSeq" id="WP_201311833.1">
    <property type="nucleotide sequence ID" value="NZ_BLYI01000059.1"/>
</dbReference>
<reference evidence="2" key="1">
    <citation type="submission" date="2020-06" db="EMBL/GenBank/DDBJ databases">
        <title>Characterization of fructooligosaccharide metabolism and fructooligosaccharide-degrading enzymes in human commensal butyrate producers.</title>
        <authorList>
            <person name="Tanno H."/>
            <person name="Fujii T."/>
            <person name="Hirano K."/>
            <person name="Maeno S."/>
            <person name="Tonozuka T."/>
            <person name="Sakamoto M."/>
            <person name="Ohkuma M."/>
            <person name="Tochio T."/>
            <person name="Endo A."/>
        </authorList>
    </citation>
    <scope>NUCLEOTIDE SEQUENCE</scope>
    <source>
        <strain evidence="2">JCM 17466</strain>
    </source>
</reference>
<dbReference type="EMBL" id="BLYI01000059">
    <property type="protein sequence ID" value="GFO86162.1"/>
    <property type="molecule type" value="Genomic_DNA"/>
</dbReference>
<organism evidence="2 3">
    <name type="scientific">Anaerostipes butyraticus</name>
    <dbReference type="NCBI Taxonomy" id="645466"/>
    <lineage>
        <taxon>Bacteria</taxon>
        <taxon>Bacillati</taxon>
        <taxon>Bacillota</taxon>
        <taxon>Clostridia</taxon>
        <taxon>Lachnospirales</taxon>
        <taxon>Lachnospiraceae</taxon>
        <taxon>Anaerostipes</taxon>
    </lineage>
</organism>
<protein>
    <submittedName>
        <fullName evidence="2">Disulfide oxidoreductase</fullName>
    </submittedName>
</protein>
<gene>
    <name evidence="2" type="ORF">ANBU17_25090</name>
</gene>